<evidence type="ECO:0000256" key="2">
    <source>
        <dbReference type="SAM" id="MobiDB-lite"/>
    </source>
</evidence>
<evidence type="ECO:0000256" key="1">
    <source>
        <dbReference type="PROSITE-ProRule" id="PRU00339"/>
    </source>
</evidence>
<dbReference type="SMART" id="SM00028">
    <property type="entry name" value="TPR"/>
    <property type="match status" value="3"/>
</dbReference>
<keyword evidence="5" id="KW-1185">Reference proteome</keyword>
<keyword evidence="3" id="KW-1133">Transmembrane helix</keyword>
<dbReference type="Proteomes" id="UP000317982">
    <property type="component" value="Unassembled WGS sequence"/>
</dbReference>
<dbReference type="Pfam" id="PF13432">
    <property type="entry name" value="TPR_16"/>
    <property type="match status" value="1"/>
</dbReference>
<feature type="compositionally biased region" description="Low complexity" evidence="2">
    <location>
        <begin position="111"/>
        <end position="129"/>
    </location>
</feature>
<name>A0A545AMF9_9ACTN</name>
<comment type="caution">
    <text evidence="4">The sequence shown here is derived from an EMBL/GenBank/DDBJ whole genome shotgun (WGS) entry which is preliminary data.</text>
</comment>
<organism evidence="4 5">
    <name type="scientific">Cryptosporangium phraense</name>
    <dbReference type="NCBI Taxonomy" id="2593070"/>
    <lineage>
        <taxon>Bacteria</taxon>
        <taxon>Bacillati</taxon>
        <taxon>Actinomycetota</taxon>
        <taxon>Actinomycetes</taxon>
        <taxon>Cryptosporangiales</taxon>
        <taxon>Cryptosporangiaceae</taxon>
        <taxon>Cryptosporangium</taxon>
    </lineage>
</organism>
<dbReference type="InParanoid" id="A0A545AMF9"/>
<evidence type="ECO:0000313" key="4">
    <source>
        <dbReference type="EMBL" id="TQS42451.1"/>
    </source>
</evidence>
<dbReference type="PANTHER" id="PTHR12558">
    <property type="entry name" value="CELL DIVISION CYCLE 16,23,27"/>
    <property type="match status" value="1"/>
</dbReference>
<gene>
    <name evidence="4" type="ORF">FL583_24400</name>
</gene>
<keyword evidence="1" id="KW-0802">TPR repeat</keyword>
<accession>A0A545AMF9</accession>
<dbReference type="InterPro" id="IPR011990">
    <property type="entry name" value="TPR-like_helical_dom_sf"/>
</dbReference>
<feature type="transmembrane region" description="Helical" evidence="3">
    <location>
        <begin position="390"/>
        <end position="411"/>
    </location>
</feature>
<feature type="compositionally biased region" description="Pro residues" evidence="2">
    <location>
        <begin position="7"/>
        <end position="18"/>
    </location>
</feature>
<dbReference type="OrthoDB" id="3436941at2"/>
<sequence>MGSLGPDGPPGPTGPGPAGPTGSTGPGQLAPDGDYFALLGLDRRADEATIRQRITAERRKWRRRTAAPDIDARQEAERWMAALDLAERTLLGGESPRRPPLPPDEDANTGAPHASAATEPPETPPDGARPGPPPQAPAAREWLVRAVEQLKSGQSDLAIFTARRAVDEDPQNAYAWSVLADAAARSDDTETAQSAIERALALEPESAHLHAERGWILDRGGRPERAVAAYRTAAELDTERIDYRVRIVTALLRAGRVDEAVREGEDAYRARPDDGDVRTALGTALAERAVAAQHELEDGRLVIASDAQASYVYALASRGISIRPADPAVLNDLEQQREYARRARRRKFSPNAFRRNWRWPVGLGLLLVSGCCCAPNIWRASQGGDLVQKSFAVGLLIVVLTFLGALLYTCFEPVYRRNAALIARTVPRRVGRGPGDRADGQPGKGGSFRPEAGDDEPDDAQAGGRTRGRRIPWRRGGGTA</sequence>
<feature type="region of interest" description="Disordered" evidence="2">
    <location>
        <begin position="92"/>
        <end position="137"/>
    </location>
</feature>
<evidence type="ECO:0000256" key="3">
    <source>
        <dbReference type="SAM" id="Phobius"/>
    </source>
</evidence>
<dbReference type="SUPFAM" id="SSF48452">
    <property type="entry name" value="TPR-like"/>
    <property type="match status" value="1"/>
</dbReference>
<evidence type="ECO:0000313" key="5">
    <source>
        <dbReference type="Proteomes" id="UP000317982"/>
    </source>
</evidence>
<dbReference type="RefSeq" id="WP_142707140.1">
    <property type="nucleotide sequence ID" value="NZ_VIRS01000018.1"/>
</dbReference>
<dbReference type="Gene3D" id="1.25.40.10">
    <property type="entry name" value="Tetratricopeptide repeat domain"/>
    <property type="match status" value="1"/>
</dbReference>
<proteinExistence type="predicted"/>
<dbReference type="AlphaFoldDB" id="A0A545AMF9"/>
<feature type="region of interest" description="Disordered" evidence="2">
    <location>
        <begin position="430"/>
        <end position="480"/>
    </location>
</feature>
<dbReference type="PROSITE" id="PS50005">
    <property type="entry name" value="TPR"/>
    <property type="match status" value="1"/>
</dbReference>
<keyword evidence="3" id="KW-0472">Membrane</keyword>
<dbReference type="InterPro" id="IPR019734">
    <property type="entry name" value="TPR_rpt"/>
</dbReference>
<protein>
    <submittedName>
        <fullName evidence="4">Tetratricopeptide repeat protein</fullName>
    </submittedName>
</protein>
<keyword evidence="3" id="KW-0812">Transmembrane</keyword>
<feature type="repeat" description="TPR" evidence="1">
    <location>
        <begin position="173"/>
        <end position="206"/>
    </location>
</feature>
<feature type="region of interest" description="Disordered" evidence="2">
    <location>
        <begin position="1"/>
        <end position="34"/>
    </location>
</feature>
<dbReference type="PANTHER" id="PTHR12558:SF42">
    <property type="entry name" value="ANAPHASE-PROMOTING COMPLEX SUBUNIT 7"/>
    <property type="match status" value="1"/>
</dbReference>
<dbReference type="EMBL" id="VIRS01000018">
    <property type="protein sequence ID" value="TQS42451.1"/>
    <property type="molecule type" value="Genomic_DNA"/>
</dbReference>
<reference evidence="4 5" key="1">
    <citation type="submission" date="2019-07" db="EMBL/GenBank/DDBJ databases">
        <title>Cryptosporangium phraense sp. nov., isolated from plant litter.</title>
        <authorList>
            <person name="Suriyachadkun C."/>
        </authorList>
    </citation>
    <scope>NUCLEOTIDE SEQUENCE [LARGE SCALE GENOMIC DNA]</scope>
    <source>
        <strain evidence="4 5">A-T 5661</strain>
    </source>
</reference>
<dbReference type="GO" id="GO:0051301">
    <property type="term" value="P:cell division"/>
    <property type="evidence" value="ECO:0007669"/>
    <property type="project" value="TreeGrafter"/>
</dbReference>